<reference evidence="7 8" key="1">
    <citation type="submission" date="2017-03" db="EMBL/GenBank/DDBJ databases">
        <authorList>
            <person name="Afonso C.L."/>
            <person name="Miller P.J."/>
            <person name="Scott M.A."/>
            <person name="Spackman E."/>
            <person name="Goraichik I."/>
            <person name="Dimitrov K.M."/>
            <person name="Suarez D.L."/>
            <person name="Swayne D.E."/>
        </authorList>
    </citation>
    <scope>NUCLEOTIDE SEQUENCE [LARGE SCALE GENOMIC DNA]</scope>
    <source>
        <strain evidence="7 8">CECT 7745</strain>
    </source>
</reference>
<evidence type="ECO:0000256" key="5">
    <source>
        <dbReference type="PIRSR" id="PIRSR006278-2"/>
    </source>
</evidence>
<gene>
    <name evidence="7" type="primary">dcyD</name>
    <name evidence="7" type="ORF">ROA7745_02022</name>
</gene>
<comment type="cofactor">
    <cofactor evidence="1">
        <name>pyridoxal 5'-phosphate</name>
        <dbReference type="ChEBI" id="CHEBI:597326"/>
    </cofactor>
</comment>
<evidence type="ECO:0000256" key="1">
    <source>
        <dbReference type="ARBA" id="ARBA00001933"/>
    </source>
</evidence>
<dbReference type="Pfam" id="PF00291">
    <property type="entry name" value="PALP"/>
    <property type="match status" value="1"/>
</dbReference>
<dbReference type="OrthoDB" id="9801249at2"/>
<dbReference type="PANTHER" id="PTHR43780">
    <property type="entry name" value="1-AMINOCYCLOPROPANE-1-CARBOXYLATE DEAMINASE-RELATED"/>
    <property type="match status" value="1"/>
</dbReference>
<dbReference type="InterPro" id="IPR036052">
    <property type="entry name" value="TrpB-like_PALP_sf"/>
</dbReference>
<dbReference type="InterPro" id="IPR001926">
    <property type="entry name" value="TrpB-like_PALP"/>
</dbReference>
<accession>A0A1X7BSL1</accession>
<dbReference type="EMBL" id="FWXB01000006">
    <property type="protein sequence ID" value="SMC12199.1"/>
    <property type="molecule type" value="Genomic_DNA"/>
</dbReference>
<dbReference type="PANTHER" id="PTHR43780:SF2">
    <property type="entry name" value="1-AMINOCYCLOPROPANE-1-CARBOXYLATE DEAMINASE-RELATED"/>
    <property type="match status" value="1"/>
</dbReference>
<dbReference type="EC" id="4.4.1.15" evidence="7"/>
<dbReference type="AlphaFoldDB" id="A0A1X7BSL1"/>
<dbReference type="Gene3D" id="3.40.50.1100">
    <property type="match status" value="2"/>
</dbReference>
<proteinExistence type="inferred from homology"/>
<feature type="modified residue" description="N6-(pyridoxal phosphate)lysine" evidence="5">
    <location>
        <position position="53"/>
    </location>
</feature>
<name>A0A1X7BSL1_9RHOB</name>
<organism evidence="7 8">
    <name type="scientific">Roseovarius aestuarii</name>
    <dbReference type="NCBI Taxonomy" id="475083"/>
    <lineage>
        <taxon>Bacteria</taxon>
        <taxon>Pseudomonadati</taxon>
        <taxon>Pseudomonadota</taxon>
        <taxon>Alphaproteobacteria</taxon>
        <taxon>Rhodobacterales</taxon>
        <taxon>Roseobacteraceae</taxon>
        <taxon>Roseovarius</taxon>
    </lineage>
</organism>
<evidence type="ECO:0000256" key="2">
    <source>
        <dbReference type="ARBA" id="ARBA00008639"/>
    </source>
</evidence>
<dbReference type="GO" id="GO:0019148">
    <property type="term" value="F:D-cysteine desulfhydrase activity"/>
    <property type="evidence" value="ECO:0007669"/>
    <property type="project" value="UniProtKB-EC"/>
</dbReference>
<dbReference type="PIRSF" id="PIRSF006278">
    <property type="entry name" value="ACCD_DCysDesulf"/>
    <property type="match status" value="1"/>
</dbReference>
<dbReference type="InterPro" id="IPR027278">
    <property type="entry name" value="ACCD_DCysDesulf"/>
</dbReference>
<sequence length="337" mass="35821">MNQIFDKMAAFPRSGLMGGPTPLEPLQRLSEHLGIEFWIKRDDLTGLGGGGNKIRQLEYYLGAAQVEGADTILITGAVQSNYVRSAAAAAAKCGMKAVLQLEDRVPGKGVIYRSSGNVLLGRLLGADYMQYPEGEDEAGADQALRERAAELQAQGRAPYVIPLGLRNKPLGTLGYMNAAQEVLAQRDDFDAVAIPSGSGATHMGFLAGLRALGSTTPVHGICVRRDAAAQADRLQEVATRLAALLEVESWVTQGDIQTSDTALAPGYGRVGPKTRDAIRLMAETEGLFLDPVYSGKCFAGLIDLVESGKITAGSRVLFVHTGGFPALFAYQDDVLPL</sequence>
<comment type="similarity">
    <text evidence="2">Belongs to the ACC deaminase/D-cysteine desulfhydrase family.</text>
</comment>
<dbReference type="Proteomes" id="UP000193224">
    <property type="component" value="Unassembled WGS sequence"/>
</dbReference>
<keyword evidence="7" id="KW-0456">Lyase</keyword>
<evidence type="ECO:0000259" key="6">
    <source>
        <dbReference type="Pfam" id="PF00291"/>
    </source>
</evidence>
<evidence type="ECO:0000256" key="3">
    <source>
        <dbReference type="ARBA" id="ARBA00022898"/>
    </source>
</evidence>
<evidence type="ECO:0000313" key="8">
    <source>
        <dbReference type="Proteomes" id="UP000193224"/>
    </source>
</evidence>
<evidence type="ECO:0000256" key="4">
    <source>
        <dbReference type="PIRSR" id="PIRSR006278-1"/>
    </source>
</evidence>
<dbReference type="RefSeq" id="WP_085800239.1">
    <property type="nucleotide sequence ID" value="NZ_FWXB01000006.1"/>
</dbReference>
<feature type="active site" description="Nucleophile" evidence="4">
    <location>
        <position position="80"/>
    </location>
</feature>
<evidence type="ECO:0000313" key="7">
    <source>
        <dbReference type="EMBL" id="SMC12199.1"/>
    </source>
</evidence>
<keyword evidence="3 5" id="KW-0663">Pyridoxal phosphate</keyword>
<dbReference type="SUPFAM" id="SSF53686">
    <property type="entry name" value="Tryptophan synthase beta subunit-like PLP-dependent enzymes"/>
    <property type="match status" value="1"/>
</dbReference>
<keyword evidence="8" id="KW-1185">Reference proteome</keyword>
<protein>
    <submittedName>
        <fullName evidence="7">D-cysteine desulfhydrase</fullName>
        <ecNumber evidence="7">4.4.1.15</ecNumber>
    </submittedName>
</protein>
<feature type="domain" description="Tryptophan synthase beta chain-like PALP" evidence="6">
    <location>
        <begin position="18"/>
        <end position="322"/>
    </location>
</feature>